<sequence>MRRLLADAARTLVPRGGDPQGPLPPLMLTLTLVTGMVDAVSFLALGHVFVANMTGNVIFLGFALAGAEDLSALATVVAMASFLTGAVAGGRVAARHSTHRGRLLRAATAVESVLVAVAVVVAAVADGDVTTGVRYTLIVFLALAMGLQNAAALRLGVPDMTTTVMTRTLAGLAADSTAGGGEAAHPGRRLLSVLAVLLGALIGAAFLVHDHLVPPLALALALLTATSVTIHRLSATEAPWVHTQC</sequence>
<dbReference type="Proteomes" id="UP001164439">
    <property type="component" value="Chromosome"/>
</dbReference>
<gene>
    <name evidence="2" type="ORF">STRCI_000918</name>
</gene>
<feature type="transmembrane region" description="Helical" evidence="1">
    <location>
        <begin position="70"/>
        <end position="94"/>
    </location>
</feature>
<feature type="transmembrane region" description="Helical" evidence="1">
    <location>
        <begin position="106"/>
        <end position="125"/>
    </location>
</feature>
<name>A0ABY7KAS1_9ACTN</name>
<feature type="transmembrane region" description="Helical" evidence="1">
    <location>
        <begin position="190"/>
        <end position="209"/>
    </location>
</feature>
<keyword evidence="1" id="KW-0812">Transmembrane</keyword>
<proteinExistence type="predicted"/>
<keyword evidence="1" id="KW-1133">Transmembrane helix</keyword>
<dbReference type="PANTHER" id="PTHR37314:SF4">
    <property type="entry name" value="UPF0700 TRANSMEMBRANE PROTEIN YOAK"/>
    <property type="match status" value="1"/>
</dbReference>
<dbReference type="RefSeq" id="WP_269657531.1">
    <property type="nucleotide sequence ID" value="NZ_CP114413.1"/>
</dbReference>
<dbReference type="EMBL" id="CP114413">
    <property type="protein sequence ID" value="WAZ19841.1"/>
    <property type="molecule type" value="Genomic_DNA"/>
</dbReference>
<dbReference type="Pfam" id="PF06912">
    <property type="entry name" value="DUF1275"/>
    <property type="match status" value="1"/>
</dbReference>
<organism evidence="2 3">
    <name type="scientific">Streptomyces cinnabarinus</name>
    <dbReference type="NCBI Taxonomy" id="67287"/>
    <lineage>
        <taxon>Bacteria</taxon>
        <taxon>Bacillati</taxon>
        <taxon>Actinomycetota</taxon>
        <taxon>Actinomycetes</taxon>
        <taxon>Kitasatosporales</taxon>
        <taxon>Streptomycetaceae</taxon>
        <taxon>Streptomyces</taxon>
    </lineage>
</organism>
<dbReference type="InterPro" id="IPR010699">
    <property type="entry name" value="DUF1275"/>
</dbReference>
<reference evidence="2" key="1">
    <citation type="submission" date="2022-12" db="EMBL/GenBank/DDBJ databases">
        <authorList>
            <person name="Ruckert C."/>
            <person name="Busche T."/>
            <person name="Kalinowski J."/>
            <person name="Wittmann C."/>
        </authorList>
    </citation>
    <scope>NUCLEOTIDE SEQUENCE</scope>
    <source>
        <strain evidence="2">DSM 40467</strain>
    </source>
</reference>
<feature type="transmembrane region" description="Helical" evidence="1">
    <location>
        <begin position="137"/>
        <end position="157"/>
    </location>
</feature>
<keyword evidence="1" id="KW-0472">Membrane</keyword>
<evidence type="ECO:0000313" key="3">
    <source>
        <dbReference type="Proteomes" id="UP001164439"/>
    </source>
</evidence>
<protein>
    <submittedName>
        <fullName evidence="2">DUF1275 domain-containing protein</fullName>
    </submittedName>
</protein>
<accession>A0ABY7KAS1</accession>
<evidence type="ECO:0000313" key="2">
    <source>
        <dbReference type="EMBL" id="WAZ19841.1"/>
    </source>
</evidence>
<feature type="transmembrane region" description="Helical" evidence="1">
    <location>
        <begin position="215"/>
        <end position="233"/>
    </location>
</feature>
<dbReference type="PANTHER" id="PTHR37314">
    <property type="entry name" value="SLR0142 PROTEIN"/>
    <property type="match status" value="1"/>
</dbReference>
<keyword evidence="3" id="KW-1185">Reference proteome</keyword>
<evidence type="ECO:0000256" key="1">
    <source>
        <dbReference type="SAM" id="Phobius"/>
    </source>
</evidence>